<keyword evidence="1" id="KW-0328">Glycosyltransferase</keyword>
<dbReference type="EC" id="2.4.2.21" evidence="1"/>
<sequence length="43" mass="4593">MKKYDEGEAKEGVGAGAALAYANTNSLTNKDILEAVELIIYSM</sequence>
<dbReference type="EMBL" id="FPHF01000105">
    <property type="protein sequence ID" value="SFV68458.1"/>
    <property type="molecule type" value="Genomic_DNA"/>
</dbReference>
<gene>
    <name evidence="1" type="ORF">MNB_SM-4-1406</name>
</gene>
<dbReference type="InterPro" id="IPR036087">
    <property type="entry name" value="Nict_dMeBzImd_PRibTrfase_sf"/>
</dbReference>
<protein>
    <submittedName>
        <fullName evidence="1">Nicotinate-nucleotide--dimethylbenzimidazole phosphoribosyltransferase</fullName>
        <ecNumber evidence="1">2.4.2.21</ecNumber>
    </submittedName>
</protein>
<evidence type="ECO:0000313" key="1">
    <source>
        <dbReference type="EMBL" id="SFV68458.1"/>
    </source>
</evidence>
<accession>A0A1W1CRE3</accession>
<name>A0A1W1CRE3_9ZZZZ</name>
<dbReference type="GO" id="GO:0008939">
    <property type="term" value="F:nicotinate-nucleotide-dimethylbenzimidazole phosphoribosyltransferase activity"/>
    <property type="evidence" value="ECO:0007669"/>
    <property type="project" value="UniProtKB-EC"/>
</dbReference>
<keyword evidence="1" id="KW-0808">Transferase</keyword>
<organism evidence="1">
    <name type="scientific">hydrothermal vent metagenome</name>
    <dbReference type="NCBI Taxonomy" id="652676"/>
    <lineage>
        <taxon>unclassified sequences</taxon>
        <taxon>metagenomes</taxon>
        <taxon>ecological metagenomes</taxon>
    </lineage>
</organism>
<dbReference type="Gene3D" id="3.40.50.10210">
    <property type="match status" value="1"/>
</dbReference>
<dbReference type="AlphaFoldDB" id="A0A1W1CRE3"/>
<proteinExistence type="predicted"/>
<reference evidence="1" key="1">
    <citation type="submission" date="2016-10" db="EMBL/GenBank/DDBJ databases">
        <authorList>
            <person name="de Groot N.N."/>
        </authorList>
    </citation>
    <scope>NUCLEOTIDE SEQUENCE</scope>
</reference>